<proteinExistence type="predicted"/>
<dbReference type="GeneID" id="105597777"/>
<name>A0A2K5KQP7_CERAT</name>
<organism evidence="6 7">
    <name type="scientific">Cercocebus atys</name>
    <name type="common">Sooty mangabey</name>
    <name type="synonym">Cercocebus torquatus atys</name>
    <dbReference type="NCBI Taxonomy" id="9531"/>
    <lineage>
        <taxon>Eukaryota</taxon>
        <taxon>Metazoa</taxon>
        <taxon>Chordata</taxon>
        <taxon>Craniata</taxon>
        <taxon>Vertebrata</taxon>
        <taxon>Euteleostomi</taxon>
        <taxon>Mammalia</taxon>
        <taxon>Eutheria</taxon>
        <taxon>Euarchontoglires</taxon>
        <taxon>Primates</taxon>
        <taxon>Haplorrhini</taxon>
        <taxon>Catarrhini</taxon>
        <taxon>Cercopithecidae</taxon>
        <taxon>Cercopithecinae</taxon>
        <taxon>Cercocebus</taxon>
    </lineage>
</organism>
<evidence type="ECO:0000256" key="2">
    <source>
        <dbReference type="ARBA" id="ARBA00023242"/>
    </source>
</evidence>
<evidence type="ECO:0000313" key="7">
    <source>
        <dbReference type="Proteomes" id="UP000233060"/>
    </source>
</evidence>
<dbReference type="Ensembl" id="ENSCATT00000013861.1">
    <property type="protein sequence ID" value="ENSCATP00000003021.1"/>
    <property type="gene ID" value="ENSCATG00000012381.1"/>
</dbReference>
<dbReference type="GO" id="GO:0005654">
    <property type="term" value="C:nucleoplasm"/>
    <property type="evidence" value="ECO:0007669"/>
    <property type="project" value="Ensembl"/>
</dbReference>
<evidence type="ECO:0000259" key="5">
    <source>
        <dbReference type="PROSITE" id="PS50021"/>
    </source>
</evidence>
<dbReference type="InterPro" id="IPR036872">
    <property type="entry name" value="CH_dom_sf"/>
</dbReference>
<dbReference type="GO" id="GO:0008017">
    <property type="term" value="F:microtubule binding"/>
    <property type="evidence" value="ECO:0007669"/>
    <property type="project" value="TreeGrafter"/>
</dbReference>
<dbReference type="Pfam" id="PF06294">
    <property type="entry name" value="CH_2"/>
    <property type="match status" value="1"/>
</dbReference>
<dbReference type="GO" id="GO:0005930">
    <property type="term" value="C:axoneme"/>
    <property type="evidence" value="ECO:0007669"/>
    <property type="project" value="TreeGrafter"/>
</dbReference>
<dbReference type="KEGG" id="caty:105597777"/>
<dbReference type="Proteomes" id="UP000233060">
    <property type="component" value="Unassembled WGS sequence"/>
</dbReference>
<dbReference type="OMA" id="CIYYPWD"/>
<comment type="subcellular location">
    <subcellularLocation>
        <location evidence="1">Nucleus</location>
    </subcellularLocation>
</comment>
<reference evidence="6" key="1">
    <citation type="submission" date="2025-08" db="UniProtKB">
        <authorList>
            <consortium name="Ensembl"/>
        </authorList>
    </citation>
    <scope>IDENTIFICATION</scope>
</reference>
<sequence>MAAAGRGKGSLTLTAAALAKSPSLSPQLAAPIRGRPKKCLVYPHAPKNSHLSRSVLRWLQGLDLSFFPRNINRDFSNGFLIAEIFSIYYPWELELSSFENGTSLKVKLDNWAQLEKFLARKKIKLPKELIHGTIHCKAGVPEILIEEVYTLLTHREIKSIQDDSVNFTDYSYQRHLPLVSRSTASKSIKDNIRLSELLSNPNMLSNELKAEFLILLHMLQRKLGRKLNPEWFDVKPTVGEVTLNHLPAQACGHRYNSKVTRGRVAPVLPNIGNGGNSHREIHVKQAGQHSHYSVMKPIRNMETLKSTCQMALKK</sequence>
<dbReference type="AlphaFoldDB" id="A0A2K5KQP7"/>
<dbReference type="GeneTree" id="ENSGT00910000144159"/>
<accession>A0A2K5KQP7</accession>
<keyword evidence="7" id="KW-1185">Reference proteome</keyword>
<feature type="domain" description="Calponin-homology (CH)" evidence="5">
    <location>
        <begin position="49"/>
        <end position="155"/>
    </location>
</feature>
<dbReference type="InterPro" id="IPR052111">
    <property type="entry name" value="Spermatogenesis_Ciliary_MAP"/>
</dbReference>
<dbReference type="FunFam" id="1.10.418.10:FF:000061">
    <property type="entry name" value="Spermatogenesis associated 4"/>
    <property type="match status" value="1"/>
</dbReference>
<dbReference type="GO" id="GO:0005829">
    <property type="term" value="C:cytosol"/>
    <property type="evidence" value="ECO:0007669"/>
    <property type="project" value="Ensembl"/>
</dbReference>
<dbReference type="PANTHER" id="PTHR12509:SF8">
    <property type="entry name" value="SPERMATOGENESIS-ASSOCIATED PROTEIN 4"/>
    <property type="match status" value="1"/>
</dbReference>
<dbReference type="PANTHER" id="PTHR12509">
    <property type="entry name" value="SPERMATOGENESIS-ASSOCIATED 4-RELATED"/>
    <property type="match status" value="1"/>
</dbReference>
<evidence type="ECO:0000313" key="6">
    <source>
        <dbReference type="Ensembl" id="ENSCATP00000003021.1"/>
    </source>
</evidence>
<dbReference type="InterPro" id="IPR001715">
    <property type="entry name" value="CH_dom"/>
</dbReference>
<evidence type="ECO:0000256" key="1">
    <source>
        <dbReference type="ARBA" id="ARBA00004123"/>
    </source>
</evidence>
<dbReference type="Gene3D" id="1.10.418.10">
    <property type="entry name" value="Calponin-like domain"/>
    <property type="match status" value="1"/>
</dbReference>
<dbReference type="STRING" id="9531.ENSCATP00000003021"/>
<dbReference type="OrthoDB" id="62528at2759"/>
<dbReference type="PROSITE" id="PS50021">
    <property type="entry name" value="CH"/>
    <property type="match status" value="1"/>
</dbReference>
<gene>
    <name evidence="6" type="primary">SPATA4</name>
</gene>
<dbReference type="CTD" id="132851"/>
<dbReference type="GO" id="GO:0051493">
    <property type="term" value="P:regulation of cytoskeleton organization"/>
    <property type="evidence" value="ECO:0007669"/>
    <property type="project" value="TreeGrafter"/>
</dbReference>
<keyword evidence="2" id="KW-0539">Nucleus</keyword>
<protein>
    <recommendedName>
        <fullName evidence="4">Spermatogenesis-associated protein 4</fullName>
    </recommendedName>
</protein>
<comment type="function">
    <text evidence="3">May play a role in apoptosis regulation.</text>
</comment>
<evidence type="ECO:0000256" key="3">
    <source>
        <dbReference type="ARBA" id="ARBA00058372"/>
    </source>
</evidence>
<reference evidence="6" key="2">
    <citation type="submission" date="2025-09" db="UniProtKB">
        <authorList>
            <consortium name="Ensembl"/>
        </authorList>
    </citation>
    <scope>IDENTIFICATION</scope>
</reference>
<evidence type="ECO:0000256" key="4">
    <source>
        <dbReference type="ARBA" id="ARBA00071322"/>
    </source>
</evidence>
<dbReference type="RefSeq" id="XP_011941721.1">
    <property type="nucleotide sequence ID" value="XM_012086331.1"/>
</dbReference>
<dbReference type="InterPro" id="IPR010441">
    <property type="entry name" value="CH_2"/>
</dbReference>